<proteinExistence type="predicted"/>
<dbReference type="GO" id="GO:0016020">
    <property type="term" value="C:membrane"/>
    <property type="evidence" value="ECO:0007669"/>
    <property type="project" value="UniProtKB-SubCell"/>
</dbReference>
<evidence type="ECO:0000256" key="4">
    <source>
        <dbReference type="ARBA" id="ARBA00022989"/>
    </source>
</evidence>
<dbReference type="EMBL" id="JAPQKR010000016">
    <property type="protein sequence ID" value="KAJ5191248.1"/>
    <property type="molecule type" value="Genomic_DNA"/>
</dbReference>
<keyword evidence="5 6" id="KW-0472">Membrane</keyword>
<keyword evidence="8" id="KW-1185">Reference proteome</keyword>
<evidence type="ECO:0000256" key="2">
    <source>
        <dbReference type="ARBA" id="ARBA00022448"/>
    </source>
</evidence>
<gene>
    <name evidence="7" type="ORF">N7498_010233</name>
</gene>
<dbReference type="PANTHER" id="PTHR43791:SF103">
    <property type="entry name" value="MAJOR FACILITATOR SUPERFAMILY (MFS) PROFILE DOMAIN-CONTAINING PROTEIN-RELATED"/>
    <property type="match status" value="1"/>
</dbReference>
<feature type="transmembrane region" description="Helical" evidence="6">
    <location>
        <begin position="37"/>
        <end position="60"/>
    </location>
</feature>
<protein>
    <submittedName>
        <fullName evidence="7">Major facilitator superfamily domain-containing protein</fullName>
    </submittedName>
</protein>
<name>A0A9W9J619_9EURO</name>
<comment type="subcellular location">
    <subcellularLocation>
        <location evidence="1">Membrane</location>
        <topology evidence="1">Multi-pass membrane protein</topology>
    </subcellularLocation>
</comment>
<keyword evidence="2" id="KW-0813">Transport</keyword>
<evidence type="ECO:0000256" key="3">
    <source>
        <dbReference type="ARBA" id="ARBA00022692"/>
    </source>
</evidence>
<evidence type="ECO:0000313" key="7">
    <source>
        <dbReference type="EMBL" id="KAJ5191248.1"/>
    </source>
</evidence>
<dbReference type="RefSeq" id="XP_058304188.1">
    <property type="nucleotide sequence ID" value="XM_058457289.1"/>
</dbReference>
<evidence type="ECO:0000256" key="5">
    <source>
        <dbReference type="ARBA" id="ARBA00023136"/>
    </source>
</evidence>
<dbReference type="SUPFAM" id="SSF103473">
    <property type="entry name" value="MFS general substrate transporter"/>
    <property type="match status" value="1"/>
</dbReference>
<evidence type="ECO:0000256" key="1">
    <source>
        <dbReference type="ARBA" id="ARBA00004141"/>
    </source>
</evidence>
<dbReference type="OrthoDB" id="4369059at2759"/>
<dbReference type="GO" id="GO:0022857">
    <property type="term" value="F:transmembrane transporter activity"/>
    <property type="evidence" value="ECO:0007669"/>
    <property type="project" value="TreeGrafter"/>
</dbReference>
<keyword evidence="3 6" id="KW-0812">Transmembrane</keyword>
<reference evidence="7" key="1">
    <citation type="submission" date="2022-12" db="EMBL/GenBank/DDBJ databases">
        <authorList>
            <person name="Petersen C."/>
        </authorList>
    </citation>
    <scope>NUCLEOTIDE SEQUENCE</scope>
    <source>
        <strain evidence="7">IBT 15544</strain>
    </source>
</reference>
<dbReference type="AlphaFoldDB" id="A0A9W9J619"/>
<dbReference type="PANTHER" id="PTHR43791">
    <property type="entry name" value="PERMEASE-RELATED"/>
    <property type="match status" value="1"/>
</dbReference>
<dbReference type="GeneID" id="83184590"/>
<evidence type="ECO:0000313" key="8">
    <source>
        <dbReference type="Proteomes" id="UP001150904"/>
    </source>
</evidence>
<reference evidence="7" key="2">
    <citation type="journal article" date="2023" name="IMA Fungus">
        <title>Comparative genomic study of the Penicillium genus elucidates a diverse pangenome and 15 lateral gene transfer events.</title>
        <authorList>
            <person name="Petersen C."/>
            <person name="Sorensen T."/>
            <person name="Nielsen M.R."/>
            <person name="Sondergaard T.E."/>
            <person name="Sorensen J.L."/>
            <person name="Fitzpatrick D.A."/>
            <person name="Frisvad J.C."/>
            <person name="Nielsen K.L."/>
        </authorList>
    </citation>
    <scope>NUCLEOTIDE SEQUENCE</scope>
    <source>
        <strain evidence="7">IBT 15544</strain>
    </source>
</reference>
<keyword evidence="4 6" id="KW-1133">Transmembrane helix</keyword>
<accession>A0A9W9J619</accession>
<evidence type="ECO:0000256" key="6">
    <source>
        <dbReference type="SAM" id="Phobius"/>
    </source>
</evidence>
<comment type="caution">
    <text evidence="7">The sequence shown here is derived from an EMBL/GenBank/DDBJ whole genome shotgun (WGS) entry which is preliminary data.</text>
</comment>
<dbReference type="Gene3D" id="1.20.1250.20">
    <property type="entry name" value="MFS general substrate transporter like domains"/>
    <property type="match status" value="1"/>
</dbReference>
<dbReference type="Proteomes" id="UP001150904">
    <property type="component" value="Unassembled WGS sequence"/>
</dbReference>
<organism evidence="7 8">
    <name type="scientific">Penicillium cinerascens</name>
    <dbReference type="NCBI Taxonomy" id="70096"/>
    <lineage>
        <taxon>Eukaryota</taxon>
        <taxon>Fungi</taxon>
        <taxon>Dikarya</taxon>
        <taxon>Ascomycota</taxon>
        <taxon>Pezizomycotina</taxon>
        <taxon>Eurotiomycetes</taxon>
        <taxon>Eurotiomycetidae</taxon>
        <taxon>Eurotiales</taxon>
        <taxon>Aspergillaceae</taxon>
        <taxon>Penicillium</taxon>
    </lineage>
</organism>
<sequence length="84" mass="9271">MPVLLFTYVLQFMDKTSLANASVMGIIVDTHLVGQEFSWLSSVFYFGYLFANLPVSVLLVKFPLGKTLGTAVYGPQTSECETLN</sequence>
<dbReference type="InterPro" id="IPR036259">
    <property type="entry name" value="MFS_trans_sf"/>
</dbReference>